<name>A0ABC8QRV2_9AQUA</name>
<dbReference type="PANTHER" id="PTHR33924">
    <property type="entry name" value="CATION-TRANSPORTING ATPASE"/>
    <property type="match status" value="1"/>
</dbReference>
<sequence length="374" mass="40042">MIHGEENSSDGSCRIRPVLGDVTNQFGKRGFSTITGNLGLKSGDKYCGNVEKKDEGSQFVKKLSLGVESLVKGNCIINCVDYDKERGKQGSVMPGPCSEIKTLSGNAISGISKIHSEIREPSLSDVSLKLGRGITVNQSTKEVGGVVRDSCVSGISMPKSSCDGSIPDADGKCGTDEGRLSIDTTQSDSLHEQLTTQVCGSAGNDLGVDNLASSQSGSIGCSRLPESQESKNFGLERCTGLKGDACSNLSPADLIKTCACSFCTKAAYIWSDLHYQDIKGRIAALKKSQKEASIMVQRSCRKQGSEKPGQGNSNAFSKLESDLMGHWRSLFLQMEDIFGHECSQLEASLLSLKDLRENCKTELESINAFPPDKL</sequence>
<keyword evidence="2" id="KW-1185">Reference proteome</keyword>
<organism evidence="1 2">
    <name type="scientific">Ilex paraguariensis</name>
    <name type="common">yerba mate</name>
    <dbReference type="NCBI Taxonomy" id="185542"/>
    <lineage>
        <taxon>Eukaryota</taxon>
        <taxon>Viridiplantae</taxon>
        <taxon>Streptophyta</taxon>
        <taxon>Embryophyta</taxon>
        <taxon>Tracheophyta</taxon>
        <taxon>Spermatophyta</taxon>
        <taxon>Magnoliopsida</taxon>
        <taxon>eudicotyledons</taxon>
        <taxon>Gunneridae</taxon>
        <taxon>Pentapetalae</taxon>
        <taxon>asterids</taxon>
        <taxon>campanulids</taxon>
        <taxon>Aquifoliales</taxon>
        <taxon>Aquifoliaceae</taxon>
        <taxon>Ilex</taxon>
    </lineage>
</organism>
<protein>
    <recommendedName>
        <fullName evidence="3">DNA-directed RNA polymerase</fullName>
    </recommendedName>
</protein>
<dbReference type="PANTHER" id="PTHR33924:SF1">
    <property type="entry name" value="DNA-DIRECTED RNA POLYMERASE SUBUNIT BETA"/>
    <property type="match status" value="1"/>
</dbReference>
<comment type="caution">
    <text evidence="1">The sequence shown here is derived from an EMBL/GenBank/DDBJ whole genome shotgun (WGS) entry which is preliminary data.</text>
</comment>
<dbReference type="EMBL" id="CAUOFW020000709">
    <property type="protein sequence ID" value="CAK9135421.1"/>
    <property type="molecule type" value="Genomic_DNA"/>
</dbReference>
<evidence type="ECO:0000313" key="1">
    <source>
        <dbReference type="EMBL" id="CAK9135421.1"/>
    </source>
</evidence>
<accession>A0ABC8QRV2</accession>
<gene>
    <name evidence="1" type="ORF">ILEXP_LOCUS2368</name>
</gene>
<evidence type="ECO:0000313" key="2">
    <source>
        <dbReference type="Proteomes" id="UP001642360"/>
    </source>
</evidence>
<reference evidence="1 2" key="1">
    <citation type="submission" date="2024-02" db="EMBL/GenBank/DDBJ databases">
        <authorList>
            <person name="Vignale AGUSTIN F."/>
            <person name="Sosa J E."/>
            <person name="Modenutti C."/>
        </authorList>
    </citation>
    <scope>NUCLEOTIDE SEQUENCE [LARGE SCALE GENOMIC DNA]</scope>
</reference>
<evidence type="ECO:0008006" key="3">
    <source>
        <dbReference type="Google" id="ProtNLM"/>
    </source>
</evidence>
<dbReference type="AlphaFoldDB" id="A0ABC8QRV2"/>
<dbReference type="Proteomes" id="UP001642360">
    <property type="component" value="Unassembled WGS sequence"/>
</dbReference>
<proteinExistence type="predicted"/>